<dbReference type="RefSeq" id="WP_135975199.1">
    <property type="nucleotide sequence ID" value="NZ_CP039291.1"/>
</dbReference>
<dbReference type="InterPro" id="IPR006059">
    <property type="entry name" value="SBP"/>
</dbReference>
<dbReference type="PANTHER" id="PTHR43649:SF33">
    <property type="entry name" value="POLYGALACTURONAN_RHAMNOGALACTURONAN-BINDING PROTEIN YTCQ"/>
    <property type="match status" value="1"/>
</dbReference>
<evidence type="ECO:0000256" key="2">
    <source>
        <dbReference type="ARBA" id="ARBA00022729"/>
    </source>
</evidence>
<organism evidence="7 8">
    <name type="scientific">Cellulomonas shaoxiangyii</name>
    <dbReference type="NCBI Taxonomy" id="2566013"/>
    <lineage>
        <taxon>Bacteria</taxon>
        <taxon>Bacillati</taxon>
        <taxon>Actinomycetota</taxon>
        <taxon>Actinomycetes</taxon>
        <taxon>Micrococcales</taxon>
        <taxon>Cellulomonadaceae</taxon>
        <taxon>Cellulomonas</taxon>
    </lineage>
</organism>
<dbReference type="InterPro" id="IPR050490">
    <property type="entry name" value="Bact_solute-bd_prot1"/>
</dbReference>
<keyword evidence="1" id="KW-1003">Cell membrane</keyword>
<reference evidence="7 8" key="1">
    <citation type="submission" date="2019-04" db="EMBL/GenBank/DDBJ databases">
        <title>Isolation and identification of Cellulomonas shaoxiangyii sp. Nov. isolated from feces of the Tibetan antelopes (Pantholops hodgsonii) in the Qinghai-Tibet plateau of China.</title>
        <authorList>
            <person name="Tian Z."/>
        </authorList>
    </citation>
    <scope>NUCLEOTIDE SEQUENCE [LARGE SCALE GENOMIC DNA]</scope>
    <source>
        <strain evidence="7 8">Z28</strain>
    </source>
</reference>
<gene>
    <name evidence="7" type="ORF">E5225_03710</name>
</gene>
<dbReference type="SUPFAM" id="SSF53850">
    <property type="entry name" value="Periplasmic binding protein-like II"/>
    <property type="match status" value="1"/>
</dbReference>
<dbReference type="Gene3D" id="3.40.190.10">
    <property type="entry name" value="Periplasmic binding protein-like II"/>
    <property type="match status" value="2"/>
</dbReference>
<feature type="chain" id="PRO_5038797663" evidence="6">
    <location>
        <begin position="34"/>
        <end position="557"/>
    </location>
</feature>
<dbReference type="Pfam" id="PF01547">
    <property type="entry name" value="SBP_bac_1"/>
    <property type="match status" value="1"/>
</dbReference>
<dbReference type="CDD" id="cd13583">
    <property type="entry name" value="PBP2_AlgQ_like_4"/>
    <property type="match status" value="1"/>
</dbReference>
<name>A0A4P7SGJ8_9CELL</name>
<dbReference type="Proteomes" id="UP000296469">
    <property type="component" value="Chromosome"/>
</dbReference>
<evidence type="ECO:0000313" key="7">
    <source>
        <dbReference type="EMBL" id="QCB92791.1"/>
    </source>
</evidence>
<dbReference type="PROSITE" id="PS51257">
    <property type="entry name" value="PROKAR_LIPOPROTEIN"/>
    <property type="match status" value="1"/>
</dbReference>
<dbReference type="EMBL" id="CP039291">
    <property type="protein sequence ID" value="QCB92791.1"/>
    <property type="molecule type" value="Genomic_DNA"/>
</dbReference>
<dbReference type="OrthoDB" id="9787283at2"/>
<keyword evidence="2 6" id="KW-0732">Signal</keyword>
<keyword evidence="5" id="KW-0449">Lipoprotein</keyword>
<dbReference type="AlphaFoldDB" id="A0A4P7SGJ8"/>
<evidence type="ECO:0000256" key="1">
    <source>
        <dbReference type="ARBA" id="ARBA00022475"/>
    </source>
</evidence>
<protein>
    <submittedName>
        <fullName evidence="7">Extracellular solute-binding protein</fullName>
    </submittedName>
</protein>
<dbReference type="PANTHER" id="PTHR43649">
    <property type="entry name" value="ARABINOSE-BINDING PROTEIN-RELATED"/>
    <property type="match status" value="1"/>
</dbReference>
<evidence type="ECO:0000313" key="8">
    <source>
        <dbReference type="Proteomes" id="UP000296469"/>
    </source>
</evidence>
<evidence type="ECO:0000256" key="5">
    <source>
        <dbReference type="ARBA" id="ARBA00023288"/>
    </source>
</evidence>
<evidence type="ECO:0000256" key="4">
    <source>
        <dbReference type="ARBA" id="ARBA00023139"/>
    </source>
</evidence>
<accession>A0A4P7SGJ8</accession>
<keyword evidence="3" id="KW-0472">Membrane</keyword>
<evidence type="ECO:0000256" key="3">
    <source>
        <dbReference type="ARBA" id="ARBA00023136"/>
    </source>
</evidence>
<sequence>MTRAGINGGRRPRTTRAAAAVAAGLALTLAACSGGGGDGGDATEEQRTGAMEGYAAGDQFTASEPLELSILWTDWPEVTVKDEWQFFDLLKEQTNVTLETTHIPLSDHLEKRSLLISAGDAPDIIPLVYTGEEEQFAASGAVVPLSKYLDEMPHFQKYVEEWDLQEMVDNLRQEDGELYMLPGFQEVSVPMFTLLVRKDKFDELGIEMPDTWEDFREAFVKLKEAYPDSYPLQDGFQGNSLLNYAARGFGTQAGWGFGDGMQWDEEKGEFEYAATSEEYKEMVEYFHGLVQDGLFDPDSFTVQDQEAVERVERLISEGKAFAGSGASGTAIEWGQALDATVGPGNHEVVQIPPPAGPAGALVEPRNFWHGFMITKDAESKPYFTALLQFLDWMYYSPEARDMLRWGVEGETYTKSGDEYTLDAEHRLDTFNLNPGAPTDIQKDLGFSTFLAEATESRALKESYSTDQAVEYIDAVLSTRTPTDPLPPAPLSEADLEQASLLGTPLKDSVDTATLRFILGERPLSEWDAFVAELESKGLQQYVDLYNGARERFAESNG</sequence>
<evidence type="ECO:0000256" key="6">
    <source>
        <dbReference type="SAM" id="SignalP"/>
    </source>
</evidence>
<proteinExistence type="predicted"/>
<keyword evidence="8" id="KW-1185">Reference proteome</keyword>
<feature type="signal peptide" evidence="6">
    <location>
        <begin position="1"/>
        <end position="33"/>
    </location>
</feature>
<keyword evidence="4" id="KW-0564">Palmitate</keyword>
<dbReference type="KEGG" id="celz:E5225_03710"/>